<keyword evidence="11 13" id="KW-0753">Steroid metabolism</keyword>
<keyword evidence="7 13" id="KW-0418">Kinase</keyword>
<dbReference type="SUPFAM" id="SSF54211">
    <property type="entry name" value="Ribosomal protein S5 domain 2-like"/>
    <property type="match status" value="1"/>
</dbReference>
<evidence type="ECO:0000256" key="5">
    <source>
        <dbReference type="ARBA" id="ARBA00022679"/>
    </source>
</evidence>
<dbReference type="STRING" id="930992.A0A0C9ZT08"/>
<dbReference type="InterPro" id="IPR014721">
    <property type="entry name" value="Ribsml_uS5_D2-typ_fold_subgr"/>
</dbReference>
<keyword evidence="14" id="KW-0175">Coiled coil</keyword>
<feature type="coiled-coil region" evidence="14">
    <location>
        <begin position="328"/>
        <end position="355"/>
    </location>
</feature>
<comment type="catalytic activity">
    <reaction evidence="12">
        <text>(R)-5-phosphomevalonate + ATP = (R)-5-diphosphomevalonate + ADP</text>
        <dbReference type="Rhea" id="RHEA:16341"/>
        <dbReference type="ChEBI" id="CHEBI:30616"/>
        <dbReference type="ChEBI" id="CHEBI:57557"/>
        <dbReference type="ChEBI" id="CHEBI:58146"/>
        <dbReference type="ChEBI" id="CHEBI:456216"/>
        <dbReference type="EC" id="2.7.4.2"/>
    </reaction>
    <physiologicalReaction direction="left-to-right" evidence="12">
        <dbReference type="Rhea" id="RHEA:16342"/>
    </physiologicalReaction>
</comment>
<dbReference type="InParanoid" id="A0A0C9ZT08"/>
<dbReference type="Gene3D" id="3.30.70.890">
    <property type="entry name" value="GHMP kinase, C-terminal domain"/>
    <property type="match status" value="1"/>
</dbReference>
<dbReference type="GO" id="GO:0005777">
    <property type="term" value="C:peroxisome"/>
    <property type="evidence" value="ECO:0007669"/>
    <property type="project" value="TreeGrafter"/>
</dbReference>
<dbReference type="EMBL" id="KN835284">
    <property type="protein sequence ID" value="KIK40965.1"/>
    <property type="molecule type" value="Genomic_DNA"/>
</dbReference>
<keyword evidence="8" id="KW-0067">ATP-binding</keyword>
<evidence type="ECO:0000256" key="7">
    <source>
        <dbReference type="ARBA" id="ARBA00022777"/>
    </source>
</evidence>
<keyword evidence="4 13" id="KW-0444">Lipid biosynthesis</keyword>
<dbReference type="GO" id="GO:0005524">
    <property type="term" value="F:ATP binding"/>
    <property type="evidence" value="ECO:0007669"/>
    <property type="project" value="UniProtKB-UniRule"/>
</dbReference>
<evidence type="ECO:0000256" key="13">
    <source>
        <dbReference type="PIRNR" id="PIRNR017288"/>
    </source>
</evidence>
<evidence type="ECO:0000256" key="14">
    <source>
        <dbReference type="SAM" id="Coils"/>
    </source>
</evidence>
<evidence type="ECO:0000256" key="3">
    <source>
        <dbReference type="ARBA" id="ARBA00012958"/>
    </source>
</evidence>
<proteinExistence type="inferred from homology"/>
<dbReference type="EC" id="2.7.4.2" evidence="3 13"/>
<keyword evidence="10 13" id="KW-0443">Lipid metabolism</keyword>
<evidence type="ECO:0000256" key="8">
    <source>
        <dbReference type="ARBA" id="ARBA00022840"/>
    </source>
</evidence>
<comment type="pathway">
    <text evidence="1 13">Isoprenoid biosynthesis; isopentenyl diphosphate biosynthesis via mevalonate pathway; isopentenyl diphosphate from (R)-mevalonate: step 2/3.</text>
</comment>
<evidence type="ECO:0000256" key="9">
    <source>
        <dbReference type="ARBA" id="ARBA00022955"/>
    </source>
</evidence>
<name>A0A0C9ZT08_9AGAM</name>
<evidence type="ECO:0000256" key="10">
    <source>
        <dbReference type="ARBA" id="ARBA00023098"/>
    </source>
</evidence>
<evidence type="ECO:0000256" key="11">
    <source>
        <dbReference type="ARBA" id="ARBA00023221"/>
    </source>
</evidence>
<dbReference type="Gene3D" id="3.30.230.10">
    <property type="match status" value="1"/>
</dbReference>
<dbReference type="HOGENOM" id="CLU_022059_1_0_1"/>
<evidence type="ECO:0000256" key="4">
    <source>
        <dbReference type="ARBA" id="ARBA00022516"/>
    </source>
</evidence>
<dbReference type="UniPathway" id="UPA00057">
    <property type="reaction ID" value="UER00099"/>
</dbReference>
<dbReference type="InterPro" id="IPR020568">
    <property type="entry name" value="Ribosomal_Su5_D2-typ_SF"/>
</dbReference>
<comment type="similarity">
    <text evidence="2 13">Belongs to the GHMP kinase family. Mevalonate kinase subfamily.</text>
</comment>
<dbReference type="GO" id="GO:0006696">
    <property type="term" value="P:ergosterol biosynthetic process"/>
    <property type="evidence" value="ECO:0007669"/>
    <property type="project" value="TreeGrafter"/>
</dbReference>
<evidence type="ECO:0000256" key="6">
    <source>
        <dbReference type="ARBA" id="ARBA00022741"/>
    </source>
</evidence>
<dbReference type="PIRSF" id="PIRSF017288">
    <property type="entry name" value="PMK_GHMP_euk"/>
    <property type="match status" value="1"/>
</dbReference>
<gene>
    <name evidence="15" type="ORF">CY34DRAFT_806632</name>
</gene>
<accession>A0A0C9ZT08</accession>
<keyword evidence="9 13" id="KW-0752">Steroid biosynthesis</keyword>
<keyword evidence="16" id="KW-1185">Reference proteome</keyword>
<dbReference type="Proteomes" id="UP000054485">
    <property type="component" value="Unassembled WGS sequence"/>
</dbReference>
<evidence type="ECO:0000256" key="1">
    <source>
        <dbReference type="ARBA" id="ARBA00005017"/>
    </source>
</evidence>
<dbReference type="InterPro" id="IPR035102">
    <property type="entry name" value="Phosphomevalonate_kinase"/>
</dbReference>
<organism evidence="15 16">
    <name type="scientific">Suillus luteus UH-Slu-Lm8-n1</name>
    <dbReference type="NCBI Taxonomy" id="930992"/>
    <lineage>
        <taxon>Eukaryota</taxon>
        <taxon>Fungi</taxon>
        <taxon>Dikarya</taxon>
        <taxon>Basidiomycota</taxon>
        <taxon>Agaricomycotina</taxon>
        <taxon>Agaricomycetes</taxon>
        <taxon>Agaricomycetidae</taxon>
        <taxon>Boletales</taxon>
        <taxon>Suillineae</taxon>
        <taxon>Suillaceae</taxon>
        <taxon>Suillus</taxon>
    </lineage>
</organism>
<dbReference type="PANTHER" id="PTHR31814:SF2">
    <property type="entry name" value="PHOSPHOMEVALONATE KINASE"/>
    <property type="match status" value="1"/>
</dbReference>
<reference evidence="16" key="2">
    <citation type="submission" date="2015-01" db="EMBL/GenBank/DDBJ databases">
        <title>Evolutionary Origins and Diversification of the Mycorrhizal Mutualists.</title>
        <authorList>
            <consortium name="DOE Joint Genome Institute"/>
            <consortium name="Mycorrhizal Genomics Consortium"/>
            <person name="Kohler A."/>
            <person name="Kuo A."/>
            <person name="Nagy L.G."/>
            <person name="Floudas D."/>
            <person name="Copeland A."/>
            <person name="Barry K.W."/>
            <person name="Cichocki N."/>
            <person name="Veneault-Fourrey C."/>
            <person name="LaButti K."/>
            <person name="Lindquist E.A."/>
            <person name="Lipzen A."/>
            <person name="Lundell T."/>
            <person name="Morin E."/>
            <person name="Murat C."/>
            <person name="Riley R."/>
            <person name="Ohm R."/>
            <person name="Sun H."/>
            <person name="Tunlid A."/>
            <person name="Henrissat B."/>
            <person name="Grigoriev I.V."/>
            <person name="Hibbett D.S."/>
            <person name="Martin F."/>
        </authorList>
    </citation>
    <scope>NUCLEOTIDE SEQUENCE [LARGE SCALE GENOMIC DNA]</scope>
    <source>
        <strain evidence="16">UH-Slu-Lm8-n1</strain>
    </source>
</reference>
<evidence type="ECO:0000313" key="15">
    <source>
        <dbReference type="EMBL" id="KIK40965.1"/>
    </source>
</evidence>
<dbReference type="InterPro" id="IPR036554">
    <property type="entry name" value="GHMP_kinase_C_sf"/>
</dbReference>
<dbReference type="FunCoup" id="A0A0C9ZT08">
    <property type="interactions" value="91"/>
</dbReference>
<protein>
    <recommendedName>
        <fullName evidence="3 13">Phosphomevalonate kinase</fullName>
        <ecNumber evidence="3 13">2.7.4.2</ecNumber>
    </recommendedName>
</protein>
<keyword evidence="5 13" id="KW-0808">Transferase</keyword>
<evidence type="ECO:0000313" key="16">
    <source>
        <dbReference type="Proteomes" id="UP000054485"/>
    </source>
</evidence>
<keyword evidence="6" id="KW-0547">Nucleotide-binding</keyword>
<dbReference type="GO" id="GO:0010142">
    <property type="term" value="P:farnesyl diphosphate biosynthetic process, mevalonate pathway"/>
    <property type="evidence" value="ECO:0007669"/>
    <property type="project" value="TreeGrafter"/>
</dbReference>
<dbReference type="PANTHER" id="PTHR31814">
    <property type="match status" value="1"/>
</dbReference>
<dbReference type="GO" id="GO:0004631">
    <property type="term" value="F:phosphomevalonate kinase activity"/>
    <property type="evidence" value="ECO:0007669"/>
    <property type="project" value="UniProtKB-UniRule"/>
</dbReference>
<dbReference type="InterPro" id="IPR016005">
    <property type="entry name" value="Erg8"/>
</dbReference>
<dbReference type="OrthoDB" id="10262935at2759"/>
<dbReference type="GO" id="GO:0019287">
    <property type="term" value="P:isopentenyl diphosphate biosynthetic process, mevalonate pathway"/>
    <property type="evidence" value="ECO:0007669"/>
    <property type="project" value="UniProtKB-UniRule"/>
</dbReference>
<dbReference type="AlphaFoldDB" id="A0A0C9ZT08"/>
<sequence>MPSTTTIVSAPGKVLAAGGYLVLDQQYPGVVISTSSRFYTVIQASSGSANQIVVRSPQFHQAEWRYTVTYNDAGVQVIPQEDSIGGKNKFVHLALQHTLNLVSEIHSVAQVQEKLVDGLDIAAVGDNDFYSQRAQLESLGLPRTIKSLSQITPFCHNGVKLTDVHKTGMGSSAALITSLVSALLLHFAAISETNFAVLEGDGRRLAHNAAQFVHCLAQGKVGSGFDVSSAVFGSQIYRRFSPGVLDPLMKGEFATGTLKSVLNSSAWDYSSCPIQLPPLTRLVLADVEAGSDTPSLVGKVLKWREHEESCEIAKNLWTQIDEANRSLAVQLNILSQSHEKNREEYEQTIRQLTSLPAQQWERISPAFYRLHQTTQQIRNLMRRMGDLAGVEIEPEQQTHLLDQSIEQAGVVGGGVPGAGGYDAIWLLVCSPPGLPYEQQPLRRVESVWSNFSESNVTPLLAQESVAKGACVVQLDRIPGLKEAIQRR</sequence>
<reference evidence="15 16" key="1">
    <citation type="submission" date="2014-04" db="EMBL/GenBank/DDBJ databases">
        <authorList>
            <consortium name="DOE Joint Genome Institute"/>
            <person name="Kuo A."/>
            <person name="Ruytinx J."/>
            <person name="Rineau F."/>
            <person name="Colpaert J."/>
            <person name="Kohler A."/>
            <person name="Nagy L.G."/>
            <person name="Floudas D."/>
            <person name="Copeland A."/>
            <person name="Barry K.W."/>
            <person name="Cichocki N."/>
            <person name="Veneault-Fourrey C."/>
            <person name="LaButti K."/>
            <person name="Lindquist E.A."/>
            <person name="Lipzen A."/>
            <person name="Lundell T."/>
            <person name="Morin E."/>
            <person name="Murat C."/>
            <person name="Sun H."/>
            <person name="Tunlid A."/>
            <person name="Henrissat B."/>
            <person name="Grigoriev I.V."/>
            <person name="Hibbett D.S."/>
            <person name="Martin F."/>
            <person name="Nordberg H.P."/>
            <person name="Cantor M.N."/>
            <person name="Hua S.X."/>
        </authorList>
    </citation>
    <scope>NUCLEOTIDE SEQUENCE [LARGE SCALE GENOMIC DNA]</scope>
    <source>
        <strain evidence="15 16">UH-Slu-Lm8-n1</strain>
    </source>
</reference>
<evidence type="ECO:0000256" key="2">
    <source>
        <dbReference type="ARBA" id="ARBA00006495"/>
    </source>
</evidence>
<evidence type="ECO:0000256" key="12">
    <source>
        <dbReference type="ARBA" id="ARBA00029326"/>
    </source>
</evidence>